<evidence type="ECO:0000256" key="1">
    <source>
        <dbReference type="ARBA" id="ARBA00004651"/>
    </source>
</evidence>
<feature type="transmembrane region" description="Helical" evidence="8">
    <location>
        <begin position="237"/>
        <end position="259"/>
    </location>
</feature>
<protein>
    <submittedName>
        <fullName evidence="9">Virulence factor MviN</fullName>
    </submittedName>
</protein>
<dbReference type="GO" id="GO:0009252">
    <property type="term" value="P:peptidoglycan biosynthetic process"/>
    <property type="evidence" value="ECO:0007669"/>
    <property type="project" value="UniProtKB-KW"/>
</dbReference>
<dbReference type="EMBL" id="RBZY01000003">
    <property type="protein sequence ID" value="RWR22890.1"/>
    <property type="molecule type" value="Genomic_DNA"/>
</dbReference>
<gene>
    <name evidence="9" type="ORF">D8Y23_01520</name>
</gene>
<feature type="transmembrane region" description="Helical" evidence="8">
    <location>
        <begin position="193"/>
        <end position="216"/>
    </location>
</feature>
<dbReference type="PRINTS" id="PR01806">
    <property type="entry name" value="VIRFACTRMVIN"/>
</dbReference>
<feature type="transmembrane region" description="Helical" evidence="8">
    <location>
        <begin position="21"/>
        <end position="45"/>
    </location>
</feature>
<feature type="transmembrane region" description="Helical" evidence="8">
    <location>
        <begin position="279"/>
        <end position="299"/>
    </location>
</feature>
<dbReference type="GO" id="GO:0015648">
    <property type="term" value="F:lipid-linked peptidoglycan transporter activity"/>
    <property type="evidence" value="ECO:0007669"/>
    <property type="project" value="TreeGrafter"/>
</dbReference>
<comment type="subcellular location">
    <subcellularLocation>
        <location evidence="1">Cell membrane</location>
        <topology evidence="1">Multi-pass membrane protein</topology>
    </subcellularLocation>
</comment>
<evidence type="ECO:0000256" key="8">
    <source>
        <dbReference type="SAM" id="Phobius"/>
    </source>
</evidence>
<feature type="transmembrane region" description="Helical" evidence="8">
    <location>
        <begin position="320"/>
        <end position="342"/>
    </location>
</feature>
<keyword evidence="4" id="KW-0133">Cell shape</keyword>
<feature type="transmembrane region" description="Helical" evidence="8">
    <location>
        <begin position="414"/>
        <end position="438"/>
    </location>
</feature>
<evidence type="ECO:0000256" key="7">
    <source>
        <dbReference type="ARBA" id="ARBA00023136"/>
    </source>
</evidence>
<feature type="transmembrane region" description="Helical" evidence="8">
    <location>
        <begin position="157"/>
        <end position="181"/>
    </location>
</feature>
<comment type="caution">
    <text evidence="9">The sequence shown here is derived from an EMBL/GenBank/DDBJ whole genome shotgun (WGS) entry which is preliminary data.</text>
</comment>
<organism evidence="9 10">
    <name type="scientific">Microbacterium enclense</name>
    <dbReference type="NCBI Taxonomy" id="993073"/>
    <lineage>
        <taxon>Bacteria</taxon>
        <taxon>Bacillati</taxon>
        <taxon>Actinomycetota</taxon>
        <taxon>Actinomycetes</taxon>
        <taxon>Micrococcales</taxon>
        <taxon>Microbacteriaceae</taxon>
        <taxon>Microbacterium</taxon>
    </lineage>
</organism>
<dbReference type="InterPro" id="IPR051050">
    <property type="entry name" value="Lipid_II_flippase_MurJ/MviN"/>
</dbReference>
<dbReference type="GO" id="GO:0005886">
    <property type="term" value="C:plasma membrane"/>
    <property type="evidence" value="ECO:0007669"/>
    <property type="project" value="UniProtKB-SubCell"/>
</dbReference>
<evidence type="ECO:0000256" key="2">
    <source>
        <dbReference type="ARBA" id="ARBA00022475"/>
    </source>
</evidence>
<dbReference type="AlphaFoldDB" id="A0A3S3L2S0"/>
<evidence type="ECO:0000256" key="6">
    <source>
        <dbReference type="ARBA" id="ARBA00022989"/>
    </source>
</evidence>
<dbReference type="GO" id="GO:0008360">
    <property type="term" value="P:regulation of cell shape"/>
    <property type="evidence" value="ECO:0007669"/>
    <property type="project" value="UniProtKB-KW"/>
</dbReference>
<dbReference type="InterPro" id="IPR004268">
    <property type="entry name" value="MurJ"/>
</dbReference>
<feature type="transmembrane region" description="Helical" evidence="8">
    <location>
        <begin position="125"/>
        <end position="145"/>
    </location>
</feature>
<evidence type="ECO:0000256" key="4">
    <source>
        <dbReference type="ARBA" id="ARBA00022960"/>
    </source>
</evidence>
<feature type="transmembrane region" description="Helical" evidence="8">
    <location>
        <begin position="51"/>
        <end position="74"/>
    </location>
</feature>
<keyword evidence="6 8" id="KW-1133">Transmembrane helix</keyword>
<dbReference type="Proteomes" id="UP000285970">
    <property type="component" value="Unassembled WGS sequence"/>
</dbReference>
<evidence type="ECO:0000256" key="3">
    <source>
        <dbReference type="ARBA" id="ARBA00022692"/>
    </source>
</evidence>
<evidence type="ECO:0000313" key="9">
    <source>
        <dbReference type="EMBL" id="RWR22890.1"/>
    </source>
</evidence>
<dbReference type="PANTHER" id="PTHR47019">
    <property type="entry name" value="LIPID II FLIPPASE MURJ"/>
    <property type="match status" value="1"/>
</dbReference>
<sequence>MNLARASSLIAAGTLVSRMTGLVRTIVLVAAISSVGASADAFYVANQLPNTVLTLISTGLLTGVIVPRVVAVSAQADGGRVFLPKLITAGAAILLLATAVALALAPALVSVMASGYDGPTRELTIAFAYWCLPQIFFYGLFALIGESLNARRMFTPYAWAPVVNNIVSIVGFGLFIALFGFHRTDVEWWTPASIALVGATATAGIVAQTVVLAIAWRRSGIPLRPDFRWRGVGFGSMGSLASWTFGMVVVTLLAGLVQVNIMSSASGEDASVAVWGNAWLIYMVPYSLIVLSIGTPYFTRIAEHAGAGRGEDVRADISSAIRILGLFVVISAGALIAAAAPASRIFTSSSGDALLAAPVLIAFLVGLVPMAVLFIIQRTFYAYGDTRTPFFFTLAQGALVVVLTLLASTVPKEFLTATVASVQTLCGILELSLAIWLLRRKIGPLGIRQAVISLAVFIGAAVPAALAGWGIYLLSGGAQSWMLDNLFFGAAGTALICAVAGAIYLGILAALRTPELTSAFTLVRARFGRR</sequence>
<evidence type="ECO:0000256" key="5">
    <source>
        <dbReference type="ARBA" id="ARBA00022984"/>
    </source>
</evidence>
<dbReference type="PANTHER" id="PTHR47019:SF1">
    <property type="entry name" value="LIPID II FLIPPASE MURJ"/>
    <property type="match status" value="1"/>
</dbReference>
<feature type="transmembrane region" description="Helical" evidence="8">
    <location>
        <begin position="450"/>
        <end position="474"/>
    </location>
</feature>
<keyword evidence="2" id="KW-1003">Cell membrane</keyword>
<evidence type="ECO:0000313" key="10">
    <source>
        <dbReference type="Proteomes" id="UP000285970"/>
    </source>
</evidence>
<keyword evidence="3 8" id="KW-0812">Transmembrane</keyword>
<dbReference type="Pfam" id="PF03023">
    <property type="entry name" value="MurJ"/>
    <property type="match status" value="1"/>
</dbReference>
<keyword evidence="7 8" id="KW-0472">Membrane</keyword>
<dbReference type="RefSeq" id="WP_128216405.1">
    <property type="nucleotide sequence ID" value="NZ_RBZY01000003.1"/>
</dbReference>
<feature type="transmembrane region" description="Helical" evidence="8">
    <location>
        <begin position="486"/>
        <end position="511"/>
    </location>
</feature>
<dbReference type="GO" id="GO:0034204">
    <property type="term" value="P:lipid translocation"/>
    <property type="evidence" value="ECO:0007669"/>
    <property type="project" value="TreeGrafter"/>
</dbReference>
<feature type="transmembrane region" description="Helical" evidence="8">
    <location>
        <begin position="388"/>
        <end position="408"/>
    </location>
</feature>
<feature type="transmembrane region" description="Helical" evidence="8">
    <location>
        <begin position="354"/>
        <end position="376"/>
    </location>
</feature>
<reference evidence="9 10" key="1">
    <citation type="journal article" date="2018" name="Front. Microbiol.">
        <title>Novel Insights Into Bacterial Dimethylsulfoniopropionate Catabolism in the East China Sea.</title>
        <authorList>
            <person name="Liu J."/>
            <person name="Liu J."/>
            <person name="Zhang S.H."/>
            <person name="Liang J."/>
            <person name="Lin H."/>
            <person name="Song D."/>
            <person name="Yang G.P."/>
            <person name="Todd J.D."/>
            <person name="Zhang X.H."/>
        </authorList>
    </citation>
    <scope>NUCLEOTIDE SEQUENCE [LARGE SCALE GENOMIC DNA]</scope>
    <source>
        <strain evidence="9 10">ZYFD042</strain>
    </source>
</reference>
<feature type="transmembrane region" description="Helical" evidence="8">
    <location>
        <begin position="86"/>
        <end position="113"/>
    </location>
</feature>
<name>A0A3S3L2S0_9MICO</name>
<accession>A0A3S3L2S0</accession>
<keyword evidence="5" id="KW-0573">Peptidoglycan synthesis</keyword>
<dbReference type="OrthoDB" id="9786339at2"/>
<proteinExistence type="predicted"/>